<dbReference type="PANTHER" id="PTHR43833">
    <property type="entry name" value="POTASSIUM CHANNEL PROTEIN 2-RELATED-RELATED"/>
    <property type="match status" value="1"/>
</dbReference>
<dbReference type="Proteomes" id="UP001208689">
    <property type="component" value="Chromosome"/>
</dbReference>
<keyword evidence="4" id="KW-1185">Reference proteome</keyword>
<evidence type="ECO:0000259" key="2">
    <source>
        <dbReference type="PROSITE" id="PS51201"/>
    </source>
</evidence>
<dbReference type="InterPro" id="IPR050721">
    <property type="entry name" value="Trk_Ktr_HKT_K-transport"/>
</dbReference>
<evidence type="ECO:0000256" key="1">
    <source>
        <dbReference type="SAM" id="Phobius"/>
    </source>
</evidence>
<evidence type="ECO:0000313" key="4">
    <source>
        <dbReference type="Proteomes" id="UP001208689"/>
    </source>
</evidence>
<dbReference type="PROSITE" id="PS51201">
    <property type="entry name" value="RCK_N"/>
    <property type="match status" value="1"/>
</dbReference>
<proteinExistence type="predicted"/>
<dbReference type="SUPFAM" id="SSF51735">
    <property type="entry name" value="NAD(P)-binding Rossmann-fold domains"/>
    <property type="match status" value="1"/>
</dbReference>
<feature type="transmembrane region" description="Helical" evidence="1">
    <location>
        <begin position="21"/>
        <end position="38"/>
    </location>
</feature>
<reference evidence="3" key="1">
    <citation type="submission" date="2022-09" db="EMBL/GenBank/DDBJ databases">
        <title>Actin cytoskeleton and complex cell architecture in an #Asgard archaeon.</title>
        <authorList>
            <person name="Ponce Toledo R.I."/>
            <person name="Schleper C."/>
            <person name="Rodrigues Oliveira T."/>
            <person name="Wollweber F."/>
            <person name="Xu J."/>
            <person name="Rittmann S."/>
            <person name="Klingl A."/>
            <person name="Pilhofer M."/>
        </authorList>
    </citation>
    <scope>NUCLEOTIDE SEQUENCE</scope>
    <source>
        <strain evidence="3">B-35</strain>
    </source>
</reference>
<dbReference type="EMBL" id="CP104013">
    <property type="protein sequence ID" value="UYP43849.1"/>
    <property type="molecule type" value="Genomic_DNA"/>
</dbReference>
<protein>
    <recommendedName>
        <fullName evidence="2">RCK N-terminal domain-containing protein</fullName>
    </recommendedName>
</protein>
<organism evidence="3 4">
    <name type="scientific">Candidatus Lokiarchaeum ossiferum</name>
    <dbReference type="NCBI Taxonomy" id="2951803"/>
    <lineage>
        <taxon>Archaea</taxon>
        <taxon>Promethearchaeati</taxon>
        <taxon>Promethearchaeota</taxon>
        <taxon>Promethearchaeia</taxon>
        <taxon>Promethearchaeales</taxon>
        <taxon>Promethearchaeaceae</taxon>
        <taxon>Candidatus Lokiarchaeum</taxon>
    </lineage>
</organism>
<accession>A0ABY6HMP5</accession>
<feature type="transmembrane region" description="Helical" evidence="1">
    <location>
        <begin position="69"/>
        <end position="88"/>
    </location>
</feature>
<gene>
    <name evidence="3" type="ORF">NEF87_000134</name>
</gene>
<keyword evidence="1" id="KW-1133">Transmembrane helix</keyword>
<dbReference type="Gene3D" id="3.40.50.720">
    <property type="entry name" value="NAD(P)-binding Rossmann-like Domain"/>
    <property type="match status" value="2"/>
</dbReference>
<dbReference type="PANTHER" id="PTHR43833:SF9">
    <property type="entry name" value="POTASSIUM CHANNEL PROTEIN YUGO-RELATED"/>
    <property type="match status" value="1"/>
</dbReference>
<keyword evidence="1" id="KW-0812">Transmembrane</keyword>
<dbReference type="InterPro" id="IPR036291">
    <property type="entry name" value="NAD(P)-bd_dom_sf"/>
</dbReference>
<dbReference type="Pfam" id="PF02254">
    <property type="entry name" value="TrkA_N"/>
    <property type="match status" value="1"/>
</dbReference>
<keyword evidence="1" id="KW-0472">Membrane</keyword>
<feature type="domain" description="RCK N-terminal" evidence="2">
    <location>
        <begin position="105"/>
        <end position="222"/>
    </location>
</feature>
<sequence>MSLNTFLIDLKLKIKQNKWPIMVCIGFWLMGFIFFYLVENDKAIGNILLISFGIRNSNNHSDMAGLYNLVWPVLLETIILGFIFGALFKKYNPVITSQILAKHQRNHTIVIGSTHLGERIIEYLQLNNKNFVLIEREDNKVENLINSSAPVVIGDATDDEILIDASISKAKEVFITINDARDSIVICNKIRDINKDCALYVRLFGDYYYKYLAQEPINAFSFSTSKWAMSSIKEWSQGETGKTLVLGRDNLSQRIAEYLGKDQSRPTVIMDEHIDSDLYDEESAINAISDSANRLRFIEDHINLNEVTQIFIVWKEEEEFSDSLYLCTRLNQKYPSIKVYVRIFDEELAAIMERFNATTFSTSAYAFNMLQKQVQKDSAIYKKKVILTKE</sequence>
<name>A0ABY6HMP5_9ARCH</name>
<dbReference type="InterPro" id="IPR003148">
    <property type="entry name" value="RCK_N"/>
</dbReference>
<evidence type="ECO:0000313" key="3">
    <source>
        <dbReference type="EMBL" id="UYP43849.1"/>
    </source>
</evidence>